<feature type="non-terminal residue" evidence="1">
    <location>
        <position position="1"/>
    </location>
</feature>
<organism evidence="1">
    <name type="scientific">Solanum chacoense</name>
    <name type="common">Chaco potato</name>
    <dbReference type="NCBI Taxonomy" id="4108"/>
    <lineage>
        <taxon>Eukaryota</taxon>
        <taxon>Viridiplantae</taxon>
        <taxon>Streptophyta</taxon>
        <taxon>Embryophyta</taxon>
        <taxon>Tracheophyta</taxon>
        <taxon>Spermatophyta</taxon>
        <taxon>Magnoliopsida</taxon>
        <taxon>eudicotyledons</taxon>
        <taxon>Gunneridae</taxon>
        <taxon>Pentapetalae</taxon>
        <taxon>asterids</taxon>
        <taxon>lamiids</taxon>
        <taxon>Solanales</taxon>
        <taxon>Solanaceae</taxon>
        <taxon>Solanoideae</taxon>
        <taxon>Solaneae</taxon>
        <taxon>Solanum</taxon>
    </lineage>
</organism>
<protein>
    <submittedName>
        <fullName evidence="1">Putative ovule protein</fullName>
    </submittedName>
</protein>
<dbReference type="EMBL" id="GEDG01042350">
    <property type="protein sequence ID" value="JAP06213.1"/>
    <property type="molecule type" value="Transcribed_RNA"/>
</dbReference>
<evidence type="ECO:0000313" key="1">
    <source>
        <dbReference type="EMBL" id="JAP06213.1"/>
    </source>
</evidence>
<name>A0A0V0GDU9_SOLCH</name>
<proteinExistence type="predicted"/>
<sequence>ATVTEVVVMEVVVVTEAVAIIADTDVAVDIIEEEGASNVVELLKNIQLTICKMTSIALKCTTYNK</sequence>
<reference evidence="1" key="1">
    <citation type="submission" date="2015-12" db="EMBL/GenBank/DDBJ databases">
        <title>Gene expression during late stages of embryo sac development: a critical building block for successful pollen-pistil interactions.</title>
        <authorList>
            <person name="Liu Y."/>
            <person name="Joly V."/>
            <person name="Sabar M."/>
            <person name="Matton D.P."/>
        </authorList>
    </citation>
    <scope>NUCLEOTIDE SEQUENCE</scope>
</reference>
<dbReference type="AlphaFoldDB" id="A0A0V0GDU9"/>
<accession>A0A0V0GDU9</accession>